<organism evidence="2 3">
    <name type="scientific">Primorskyibacter flagellatus</name>
    <dbReference type="NCBI Taxonomy" id="1387277"/>
    <lineage>
        <taxon>Bacteria</taxon>
        <taxon>Pseudomonadati</taxon>
        <taxon>Pseudomonadota</taxon>
        <taxon>Alphaproteobacteria</taxon>
        <taxon>Rhodobacterales</taxon>
        <taxon>Roseobacteraceae</taxon>
        <taxon>Primorskyibacter</taxon>
    </lineage>
</organism>
<feature type="domain" description="YjiS-like" evidence="1">
    <location>
        <begin position="28"/>
        <end position="54"/>
    </location>
</feature>
<dbReference type="EMBL" id="BMFJ01000002">
    <property type="protein sequence ID" value="GGE41279.1"/>
    <property type="molecule type" value="Genomic_DNA"/>
</dbReference>
<reference evidence="3" key="1">
    <citation type="journal article" date="2019" name="Int. J. Syst. Evol. Microbiol.">
        <title>The Global Catalogue of Microorganisms (GCM) 10K type strain sequencing project: providing services to taxonomists for standard genome sequencing and annotation.</title>
        <authorList>
            <consortium name="The Broad Institute Genomics Platform"/>
            <consortium name="The Broad Institute Genome Sequencing Center for Infectious Disease"/>
            <person name="Wu L."/>
            <person name="Ma J."/>
        </authorList>
    </citation>
    <scope>NUCLEOTIDE SEQUENCE [LARGE SCALE GENOMIC DNA]</scope>
    <source>
        <strain evidence="3">CGMCC 1.12664</strain>
    </source>
</reference>
<keyword evidence="3" id="KW-1185">Reference proteome</keyword>
<dbReference type="Pfam" id="PF06568">
    <property type="entry name" value="YjiS-like"/>
    <property type="match status" value="1"/>
</dbReference>
<dbReference type="Proteomes" id="UP000612855">
    <property type="component" value="Unassembled WGS sequence"/>
</dbReference>
<proteinExistence type="predicted"/>
<evidence type="ECO:0000313" key="2">
    <source>
        <dbReference type="EMBL" id="GGE41279.1"/>
    </source>
</evidence>
<name>A0A917EH75_9RHOB</name>
<evidence type="ECO:0000259" key="1">
    <source>
        <dbReference type="Pfam" id="PF06568"/>
    </source>
</evidence>
<evidence type="ECO:0000313" key="3">
    <source>
        <dbReference type="Proteomes" id="UP000612855"/>
    </source>
</evidence>
<protein>
    <recommendedName>
        <fullName evidence="1">YjiS-like domain-containing protein</fullName>
    </recommendedName>
</protein>
<dbReference type="AlphaFoldDB" id="A0A917EH75"/>
<accession>A0A917EH75</accession>
<sequence>MTTLSRTPALTAIRPLSLIGAAFSLLALSRSRQALADLDARALEDIGLTHHDARREASRPVWDVPTNWLK</sequence>
<dbReference type="RefSeq" id="WP_188478739.1">
    <property type="nucleotide sequence ID" value="NZ_BMFJ01000002.1"/>
</dbReference>
<dbReference type="InterPro" id="IPR009506">
    <property type="entry name" value="YjiS-like"/>
</dbReference>
<gene>
    <name evidence="2" type="ORF">GCM10011360_30940</name>
</gene>
<comment type="caution">
    <text evidence="2">The sequence shown here is derived from an EMBL/GenBank/DDBJ whole genome shotgun (WGS) entry which is preliminary data.</text>
</comment>